<name>A0A7W7RRZ4_9ACTN</name>
<dbReference type="EMBL" id="JACHJU010000001">
    <property type="protein sequence ID" value="MBB4937101.1"/>
    <property type="molecule type" value="Genomic_DNA"/>
</dbReference>
<sequence length="155" mass="17203">MPAERRVLAALGPKMLDLAAKRACGVHPYPVTPEHTWRAREALGEEPLVPPEQTVILCAGADAAREIGTDWLRRYLALPNYANNLLRLGFSPEDLALVSDRLFDAVIAWGDEAAIRRRLDEHRAAGADHIRIQVLTADPNAFPRQQWRRLAAALG</sequence>
<comment type="caution">
    <text evidence="1">The sequence shown here is derived from an EMBL/GenBank/DDBJ whole genome shotgun (WGS) entry which is preliminary data.</text>
</comment>
<reference evidence="1 2" key="1">
    <citation type="submission" date="2020-08" db="EMBL/GenBank/DDBJ databases">
        <title>Sequencing the genomes of 1000 actinobacteria strains.</title>
        <authorList>
            <person name="Klenk H.-P."/>
        </authorList>
    </citation>
    <scope>NUCLEOTIDE SEQUENCE [LARGE SCALE GENOMIC DNA]</scope>
    <source>
        <strain evidence="1 2">DSM 43023</strain>
    </source>
</reference>
<gene>
    <name evidence="1" type="ORF">FHR32_001406</name>
</gene>
<dbReference type="SUPFAM" id="SSF51679">
    <property type="entry name" value="Bacterial luciferase-like"/>
    <property type="match status" value="1"/>
</dbReference>
<dbReference type="GO" id="GO:0016705">
    <property type="term" value="F:oxidoreductase activity, acting on paired donors, with incorporation or reduction of molecular oxygen"/>
    <property type="evidence" value="ECO:0007669"/>
    <property type="project" value="InterPro"/>
</dbReference>
<dbReference type="InterPro" id="IPR036661">
    <property type="entry name" value="Luciferase-like_sf"/>
</dbReference>
<keyword evidence="2" id="KW-1185">Reference proteome</keyword>
<proteinExistence type="predicted"/>
<dbReference type="Proteomes" id="UP000534286">
    <property type="component" value="Unassembled WGS sequence"/>
</dbReference>
<dbReference type="AlphaFoldDB" id="A0A7W7RRZ4"/>
<organism evidence="1 2">
    <name type="scientific">Streptosporangium album</name>
    <dbReference type="NCBI Taxonomy" id="47479"/>
    <lineage>
        <taxon>Bacteria</taxon>
        <taxon>Bacillati</taxon>
        <taxon>Actinomycetota</taxon>
        <taxon>Actinomycetes</taxon>
        <taxon>Streptosporangiales</taxon>
        <taxon>Streptosporangiaceae</taxon>
        <taxon>Streptosporangium</taxon>
    </lineage>
</organism>
<protein>
    <submittedName>
        <fullName evidence="1">Putative F420-dependent oxidoreductase</fullName>
    </submittedName>
</protein>
<evidence type="ECO:0000313" key="2">
    <source>
        <dbReference type="Proteomes" id="UP000534286"/>
    </source>
</evidence>
<evidence type="ECO:0000313" key="1">
    <source>
        <dbReference type="EMBL" id="MBB4937101.1"/>
    </source>
</evidence>
<accession>A0A7W7RRZ4</accession>
<dbReference type="Gene3D" id="3.20.20.30">
    <property type="entry name" value="Luciferase-like domain"/>
    <property type="match status" value="1"/>
</dbReference>